<feature type="compositionally biased region" description="Low complexity" evidence="7">
    <location>
        <begin position="79"/>
        <end position="93"/>
    </location>
</feature>
<feature type="domain" description="Matrin-type" evidence="8">
    <location>
        <begin position="374"/>
        <end position="404"/>
    </location>
</feature>
<proteinExistence type="predicted"/>
<dbReference type="InterPro" id="IPR000690">
    <property type="entry name" value="Matrin/U1-C_Znf_C2H2"/>
</dbReference>
<dbReference type="Gene3D" id="3.30.160.60">
    <property type="entry name" value="Classic Zinc Finger"/>
    <property type="match status" value="3"/>
</dbReference>
<keyword evidence="10" id="KW-1185">Reference proteome</keyword>
<dbReference type="InterPro" id="IPR013087">
    <property type="entry name" value="Znf_C2H2_type"/>
</dbReference>
<feature type="compositionally biased region" description="Low complexity" evidence="7">
    <location>
        <begin position="100"/>
        <end position="115"/>
    </location>
</feature>
<dbReference type="InterPro" id="IPR051868">
    <property type="entry name" value="ZN346_ZMAT4"/>
</dbReference>
<keyword evidence="4" id="KW-0863">Zinc-finger</keyword>
<feature type="region of interest" description="Disordered" evidence="7">
    <location>
        <begin position="1"/>
        <end position="143"/>
    </location>
</feature>
<dbReference type="InterPro" id="IPR036236">
    <property type="entry name" value="Znf_C2H2_sf"/>
</dbReference>
<feature type="compositionally biased region" description="Polar residues" evidence="7">
    <location>
        <begin position="40"/>
        <end position="51"/>
    </location>
</feature>
<gene>
    <name evidence="9" type="ORF">BOX15_Mlig013165g1</name>
</gene>
<dbReference type="OrthoDB" id="6090838at2759"/>
<dbReference type="PANTHER" id="PTHR46144">
    <property type="entry name" value="ZINC FINGER PROTEIN 385B-LIKE"/>
    <property type="match status" value="1"/>
</dbReference>
<dbReference type="PROSITE" id="PS50171">
    <property type="entry name" value="ZF_MATRIN"/>
    <property type="match status" value="1"/>
</dbReference>
<dbReference type="PANTHER" id="PTHR46144:SF6">
    <property type="entry name" value="C2H2-TYPE DOMAIN-CONTAINING PROTEIN"/>
    <property type="match status" value="1"/>
</dbReference>
<organism evidence="9 10">
    <name type="scientific">Macrostomum lignano</name>
    <dbReference type="NCBI Taxonomy" id="282301"/>
    <lineage>
        <taxon>Eukaryota</taxon>
        <taxon>Metazoa</taxon>
        <taxon>Spiralia</taxon>
        <taxon>Lophotrochozoa</taxon>
        <taxon>Platyhelminthes</taxon>
        <taxon>Rhabditophora</taxon>
        <taxon>Macrostomorpha</taxon>
        <taxon>Macrostomida</taxon>
        <taxon>Macrostomidae</taxon>
        <taxon>Macrostomum</taxon>
    </lineage>
</organism>
<protein>
    <recommendedName>
        <fullName evidence="8">Matrin-type domain-containing protein</fullName>
    </recommendedName>
</protein>
<dbReference type="STRING" id="282301.A0A267E3E8"/>
<feature type="compositionally biased region" description="Low complexity" evidence="7">
    <location>
        <begin position="497"/>
        <end position="515"/>
    </location>
</feature>
<feature type="compositionally biased region" description="Basic and acidic residues" evidence="7">
    <location>
        <begin position="450"/>
        <end position="467"/>
    </location>
</feature>
<feature type="compositionally biased region" description="Low complexity" evidence="7">
    <location>
        <begin position="123"/>
        <end position="143"/>
    </location>
</feature>
<keyword evidence="3" id="KW-0677">Repeat</keyword>
<evidence type="ECO:0000256" key="4">
    <source>
        <dbReference type="ARBA" id="ARBA00022771"/>
    </source>
</evidence>
<dbReference type="EMBL" id="NIVC01002755">
    <property type="protein sequence ID" value="PAA55427.1"/>
    <property type="molecule type" value="Genomic_DNA"/>
</dbReference>
<keyword evidence="6" id="KW-0539">Nucleus</keyword>
<dbReference type="Proteomes" id="UP000215902">
    <property type="component" value="Unassembled WGS sequence"/>
</dbReference>
<dbReference type="SUPFAM" id="SSF57667">
    <property type="entry name" value="beta-beta-alpha zinc fingers"/>
    <property type="match status" value="3"/>
</dbReference>
<evidence type="ECO:0000256" key="6">
    <source>
        <dbReference type="ARBA" id="ARBA00023242"/>
    </source>
</evidence>
<feature type="region of interest" description="Disordered" evidence="7">
    <location>
        <begin position="161"/>
        <end position="186"/>
    </location>
</feature>
<dbReference type="SMART" id="SM00355">
    <property type="entry name" value="ZnF_C2H2"/>
    <property type="match status" value="2"/>
</dbReference>
<dbReference type="PROSITE" id="PS00028">
    <property type="entry name" value="ZINC_FINGER_C2H2_1"/>
    <property type="match status" value="1"/>
</dbReference>
<dbReference type="InterPro" id="IPR003604">
    <property type="entry name" value="Matrin/U1-like-C_Znf_C2H2"/>
</dbReference>
<evidence type="ECO:0000256" key="1">
    <source>
        <dbReference type="ARBA" id="ARBA00004123"/>
    </source>
</evidence>
<comment type="caution">
    <text evidence="9">The sequence shown here is derived from an EMBL/GenBank/DDBJ whole genome shotgun (WGS) entry which is preliminary data.</text>
</comment>
<evidence type="ECO:0000259" key="8">
    <source>
        <dbReference type="PROSITE" id="PS50171"/>
    </source>
</evidence>
<feature type="region of interest" description="Disordered" evidence="7">
    <location>
        <begin position="198"/>
        <end position="292"/>
    </location>
</feature>
<feature type="compositionally biased region" description="Low complexity" evidence="7">
    <location>
        <begin position="198"/>
        <end position="215"/>
    </location>
</feature>
<feature type="compositionally biased region" description="Polar residues" evidence="7">
    <location>
        <begin position="231"/>
        <end position="253"/>
    </location>
</feature>
<evidence type="ECO:0000256" key="2">
    <source>
        <dbReference type="ARBA" id="ARBA00022723"/>
    </source>
</evidence>
<dbReference type="GO" id="GO:0005634">
    <property type="term" value="C:nucleus"/>
    <property type="evidence" value="ECO:0007669"/>
    <property type="project" value="UniProtKB-SubCell"/>
</dbReference>
<comment type="subcellular location">
    <subcellularLocation>
        <location evidence="1">Nucleus</location>
    </subcellularLocation>
</comment>
<evidence type="ECO:0000313" key="9">
    <source>
        <dbReference type="EMBL" id="PAA55427.1"/>
    </source>
</evidence>
<reference evidence="9 10" key="1">
    <citation type="submission" date="2017-06" db="EMBL/GenBank/DDBJ databases">
        <title>A platform for efficient transgenesis in Macrostomum lignano, a flatworm model organism for stem cell research.</title>
        <authorList>
            <person name="Berezikov E."/>
        </authorList>
    </citation>
    <scope>NUCLEOTIDE SEQUENCE [LARGE SCALE GENOMIC DNA]</scope>
    <source>
        <strain evidence="9">DV1</strain>
        <tissue evidence="9">Whole organism</tissue>
    </source>
</reference>
<feature type="non-terminal residue" evidence="9">
    <location>
        <position position="1"/>
    </location>
</feature>
<evidence type="ECO:0000256" key="5">
    <source>
        <dbReference type="ARBA" id="ARBA00022833"/>
    </source>
</evidence>
<sequence length="515" mass="57490">NLQPCSHPAMNDFASDNLEGSRNYQSFQADGLPRPYPPICQTQPQFGQPNSDRVESGFQPHNLAWIPNAPSGGFSQNPASFGSAAAGASANSRGRGRGASRGATRGASRSATRGGFQRENSNKPPQQQQQFQQRQQQFQQPELQFQQPQLQFQQPQLQFQQPQLQFQQPQQQFQQPQKQFQQPQLQFQQPQLQFQQPRLQFQQPQQPQQQFQPQKQKQKKQFQHSKQRQFPQPQHQNLRPQNSQNSFGSSRHWQVQRGGSNGASKRPWPSSSGSKASKIARVNPAKAASPAVSRRDFVLPDDAPHNFKQLVENQWCSLCLAGVNSIVTAEVHYNGKTHQKQLRENGLPAGEYYSGVLNTGNSQTPELPEGLDTQYCKLCDVTFTNTVQMFQHYSGRKHRSNAQDRTLVEKKQSAETKIFRCDVCGIFTNTQDSLDCHLGGMKHKAMLEARNQPKKDEGVGQLADEKGSAAQKPAEMSAHMESSEHKDQLSANKAAMVASDSPASGSASVSSGKKF</sequence>
<feature type="compositionally biased region" description="Polar residues" evidence="7">
    <location>
        <begin position="18"/>
        <end position="28"/>
    </location>
</feature>
<feature type="compositionally biased region" description="Basic residues" evidence="7">
    <location>
        <begin position="216"/>
        <end position="227"/>
    </location>
</feature>
<dbReference type="AlphaFoldDB" id="A0A267E3E8"/>
<dbReference type="GO" id="GO:0003676">
    <property type="term" value="F:nucleic acid binding"/>
    <property type="evidence" value="ECO:0007669"/>
    <property type="project" value="InterPro"/>
</dbReference>
<keyword evidence="5" id="KW-0862">Zinc</keyword>
<keyword evidence="2" id="KW-0479">Metal-binding</keyword>
<evidence type="ECO:0000256" key="7">
    <source>
        <dbReference type="SAM" id="MobiDB-lite"/>
    </source>
</evidence>
<name>A0A267E3E8_9PLAT</name>
<evidence type="ECO:0000313" key="10">
    <source>
        <dbReference type="Proteomes" id="UP000215902"/>
    </source>
</evidence>
<accession>A0A267E3E8</accession>
<evidence type="ECO:0000256" key="3">
    <source>
        <dbReference type="ARBA" id="ARBA00022737"/>
    </source>
</evidence>
<dbReference type="SMART" id="SM00451">
    <property type="entry name" value="ZnF_U1"/>
    <property type="match status" value="3"/>
</dbReference>
<dbReference type="Pfam" id="PF12874">
    <property type="entry name" value="zf-met"/>
    <property type="match status" value="3"/>
</dbReference>
<dbReference type="GO" id="GO:0008270">
    <property type="term" value="F:zinc ion binding"/>
    <property type="evidence" value="ECO:0007669"/>
    <property type="project" value="UniProtKB-KW"/>
</dbReference>
<feature type="region of interest" description="Disordered" evidence="7">
    <location>
        <begin position="450"/>
        <end position="515"/>
    </location>
</feature>